<feature type="compositionally biased region" description="Polar residues" evidence="1">
    <location>
        <begin position="225"/>
        <end position="240"/>
    </location>
</feature>
<reference evidence="3 4" key="1">
    <citation type="journal article" date="2010" name="Proc. Natl. Acad. Sci. U.S.A.">
        <title>Insights into evolution of multicellular fungi from the assembled chromosomes of the mushroom Coprinopsis cinerea (Coprinus cinereus).</title>
        <authorList>
            <person name="Stajich J.E."/>
            <person name="Wilke S.K."/>
            <person name="Ahren D."/>
            <person name="Au C.H."/>
            <person name="Birren B.W."/>
            <person name="Borodovsky M."/>
            <person name="Burns C."/>
            <person name="Canback B."/>
            <person name="Casselton L.A."/>
            <person name="Cheng C.K."/>
            <person name="Deng J."/>
            <person name="Dietrich F.S."/>
            <person name="Fargo D.C."/>
            <person name="Farman M.L."/>
            <person name="Gathman A.C."/>
            <person name="Goldberg J."/>
            <person name="Guigo R."/>
            <person name="Hoegger P.J."/>
            <person name="Hooker J.B."/>
            <person name="Huggins A."/>
            <person name="James T.Y."/>
            <person name="Kamada T."/>
            <person name="Kilaru S."/>
            <person name="Kodira C."/>
            <person name="Kues U."/>
            <person name="Kupfer D."/>
            <person name="Kwan H.S."/>
            <person name="Lomsadze A."/>
            <person name="Li W."/>
            <person name="Lilly W.W."/>
            <person name="Ma L.J."/>
            <person name="Mackey A.J."/>
            <person name="Manning G."/>
            <person name="Martin F."/>
            <person name="Muraguchi H."/>
            <person name="Natvig D.O."/>
            <person name="Palmerini H."/>
            <person name="Ramesh M.A."/>
            <person name="Rehmeyer C.J."/>
            <person name="Roe B.A."/>
            <person name="Shenoy N."/>
            <person name="Stanke M."/>
            <person name="Ter-Hovhannisyan V."/>
            <person name="Tunlid A."/>
            <person name="Velagapudi R."/>
            <person name="Vision T.J."/>
            <person name="Zeng Q."/>
            <person name="Zolan M.E."/>
            <person name="Pukkila P.J."/>
        </authorList>
    </citation>
    <scope>NUCLEOTIDE SEQUENCE [LARGE SCALE GENOMIC DNA]</scope>
    <source>
        <strain evidence="4">Okayama-7 / 130 / ATCC MYA-4618 / FGSC 9003</strain>
    </source>
</reference>
<evidence type="ECO:0000256" key="2">
    <source>
        <dbReference type="SAM" id="SignalP"/>
    </source>
</evidence>
<proteinExistence type="predicted"/>
<feature type="region of interest" description="Disordered" evidence="1">
    <location>
        <begin position="160"/>
        <end position="287"/>
    </location>
</feature>
<dbReference type="STRING" id="240176.A8N3A0"/>
<evidence type="ECO:0000313" key="4">
    <source>
        <dbReference type="Proteomes" id="UP000001861"/>
    </source>
</evidence>
<dbReference type="KEGG" id="cci:CC1G_00524"/>
<dbReference type="VEuPathDB" id="FungiDB:CC1G_00524"/>
<feature type="compositionally biased region" description="Polar residues" evidence="1">
    <location>
        <begin position="173"/>
        <end position="182"/>
    </location>
</feature>
<dbReference type="InParanoid" id="A8N3A0"/>
<feature type="chain" id="PRO_5002724324" evidence="2">
    <location>
        <begin position="25"/>
        <end position="287"/>
    </location>
</feature>
<feature type="compositionally biased region" description="Acidic residues" evidence="1">
    <location>
        <begin position="270"/>
        <end position="287"/>
    </location>
</feature>
<protein>
    <submittedName>
        <fullName evidence="3">Uncharacterized protein</fullName>
    </submittedName>
</protein>
<evidence type="ECO:0000313" key="3">
    <source>
        <dbReference type="EMBL" id="EAU92305.1"/>
    </source>
</evidence>
<dbReference type="RefSeq" id="XP_001829345.1">
    <property type="nucleotide sequence ID" value="XM_001829293.1"/>
</dbReference>
<sequence>MKIPTSSSILLATLAISSSSTSLAAPAPVGESGLVSSQSTKDARDAYHGDEGGADGSMLARSEGDNNLEARGNGMVSDILAGLPIVGPIAKALLVKDCPPPGTASAESVSEEDLANLQNAVDTVNGALSGILPISPPVPVPSDALGGLVSMIPAPAPMKSAIAGLSDDGGEPDSSNQPSEAASSDVVGPTPTGDVGAAQATEPSGTGSSFLISPTTTIAAEGADETQSPSESTFLSSSDAANVAEATPTSPGVPAGPPNTPAMPETTSDPNDDSDDVDPSEEDPEAK</sequence>
<dbReference type="OMA" id="NMKIPAS"/>
<name>A8N3A0_COPC7</name>
<feature type="signal peptide" evidence="2">
    <location>
        <begin position="1"/>
        <end position="24"/>
    </location>
</feature>
<keyword evidence="2" id="KW-0732">Signal</keyword>
<feature type="compositionally biased region" description="Basic and acidic residues" evidence="1">
    <location>
        <begin position="41"/>
        <end position="51"/>
    </location>
</feature>
<keyword evidence="4" id="KW-1185">Reference proteome</keyword>
<gene>
    <name evidence="3" type="ORF">CC1G_00524</name>
</gene>
<feature type="region of interest" description="Disordered" evidence="1">
    <location>
        <begin position="20"/>
        <end position="59"/>
    </location>
</feature>
<accession>A8N3A0</accession>
<dbReference type="AlphaFoldDB" id="A8N3A0"/>
<dbReference type="GeneID" id="6005773"/>
<dbReference type="OrthoDB" id="3067858at2759"/>
<feature type="compositionally biased region" description="Polar residues" evidence="1">
    <location>
        <begin position="201"/>
        <end position="218"/>
    </location>
</feature>
<organism evidence="3 4">
    <name type="scientific">Coprinopsis cinerea (strain Okayama-7 / 130 / ATCC MYA-4618 / FGSC 9003)</name>
    <name type="common">Inky cap fungus</name>
    <name type="synonym">Hormographiella aspergillata</name>
    <dbReference type="NCBI Taxonomy" id="240176"/>
    <lineage>
        <taxon>Eukaryota</taxon>
        <taxon>Fungi</taxon>
        <taxon>Dikarya</taxon>
        <taxon>Basidiomycota</taxon>
        <taxon>Agaricomycotina</taxon>
        <taxon>Agaricomycetes</taxon>
        <taxon>Agaricomycetidae</taxon>
        <taxon>Agaricales</taxon>
        <taxon>Agaricineae</taxon>
        <taxon>Psathyrellaceae</taxon>
        <taxon>Coprinopsis</taxon>
    </lineage>
</organism>
<comment type="caution">
    <text evidence="3">The sequence shown here is derived from an EMBL/GenBank/DDBJ whole genome shotgun (WGS) entry which is preliminary data.</text>
</comment>
<dbReference type="EMBL" id="AACS02000001">
    <property type="protein sequence ID" value="EAU92305.1"/>
    <property type="molecule type" value="Genomic_DNA"/>
</dbReference>
<dbReference type="Proteomes" id="UP000001861">
    <property type="component" value="Unassembled WGS sequence"/>
</dbReference>
<evidence type="ECO:0000256" key="1">
    <source>
        <dbReference type="SAM" id="MobiDB-lite"/>
    </source>
</evidence>